<reference evidence="3 4" key="1">
    <citation type="submission" date="2023-05" db="EMBL/GenBank/DDBJ databases">
        <title>Actinoplanes sp. NEAU-A12 genome sequencing.</title>
        <authorList>
            <person name="Wang Z.-S."/>
        </authorList>
    </citation>
    <scope>NUCLEOTIDE SEQUENCE [LARGE SCALE GENOMIC DNA]</scope>
    <source>
        <strain evidence="3 4">NEAU-A12</strain>
    </source>
</reference>
<feature type="signal peptide" evidence="1">
    <location>
        <begin position="1"/>
        <end position="30"/>
    </location>
</feature>
<keyword evidence="1" id="KW-0732">Signal</keyword>
<dbReference type="InterPro" id="IPR036514">
    <property type="entry name" value="SGNH_hydro_sf"/>
</dbReference>
<organism evidence="3 4">
    <name type="scientific">Actinoplanes sandaracinus</name>
    <dbReference type="NCBI Taxonomy" id="3045177"/>
    <lineage>
        <taxon>Bacteria</taxon>
        <taxon>Bacillati</taxon>
        <taxon>Actinomycetota</taxon>
        <taxon>Actinomycetes</taxon>
        <taxon>Micromonosporales</taxon>
        <taxon>Micromonosporaceae</taxon>
        <taxon>Actinoplanes</taxon>
    </lineage>
</organism>
<accession>A0ABT6WGL8</accession>
<dbReference type="InterPro" id="IPR037461">
    <property type="entry name" value="CtCE2-like_dom"/>
</dbReference>
<dbReference type="Gene3D" id="2.60.40.290">
    <property type="match status" value="1"/>
</dbReference>
<protein>
    <submittedName>
        <fullName evidence="3">Cellulose binding domain-containing protein</fullName>
    </submittedName>
</protein>
<dbReference type="SUPFAM" id="SSF49384">
    <property type="entry name" value="Carbohydrate-binding domain"/>
    <property type="match status" value="1"/>
</dbReference>
<dbReference type="Gene3D" id="3.40.50.1110">
    <property type="entry name" value="SGNH hydrolase"/>
    <property type="match status" value="1"/>
</dbReference>
<evidence type="ECO:0000313" key="4">
    <source>
        <dbReference type="Proteomes" id="UP001241758"/>
    </source>
</evidence>
<dbReference type="InterPro" id="IPR001087">
    <property type="entry name" value="GDSL"/>
</dbReference>
<dbReference type="InterPro" id="IPR040794">
    <property type="entry name" value="CE2_N"/>
</dbReference>
<dbReference type="Gene3D" id="2.60.120.260">
    <property type="entry name" value="Galactose-binding domain-like"/>
    <property type="match status" value="1"/>
</dbReference>
<keyword evidence="4" id="KW-1185">Reference proteome</keyword>
<dbReference type="InterPro" id="IPR052762">
    <property type="entry name" value="PCW_deacetylase/CE"/>
</dbReference>
<dbReference type="Pfam" id="PF00657">
    <property type="entry name" value="Lipase_GDSL"/>
    <property type="match status" value="1"/>
</dbReference>
<sequence length="478" mass="49870">MNRPRPHRLAVLGAVVLATGAMSVPGAATAAAEVSAATCAAAYRTAGSWNGGFHGEVTVTNSGAATIDGWKVTMTLPAGATVGSLWNGVHTGATGTVTVTDAGYNGTLGAGRSVTFGFVATGSGTGTTVSCATGTTTPPDGVLDHAHTVGRVQEQGGGVRYTWPGTYFEGRFQGSGIGIVLDDAVNDYDVQIDGNAPVTLVKPGRTTHWINGLANGEHTVRLAKRTESPWSAGQFGGFVAGPGGRLLGEPAARGRQIEFIGDSWTAGYGNMSAVRDCTGTGGVDRNTNADRSFGALAARGLGADYQINAWSGMGMVRNYNGGNAGTNYRTYYDRTLQAVDTAVWQRPAWWKPQVVVIGLGINDFSTALNPGEPWADTGALAADYRNAYQEFLAKLRDRYGPDTHLVLTYPDLNTALTTSIEQLVAERNAAGDDAVHSLNYGSALGLDLLGCDWHPSLRDHGILAGSVTSFVKGLPLNW</sequence>
<evidence type="ECO:0000259" key="2">
    <source>
        <dbReference type="PROSITE" id="PS51173"/>
    </source>
</evidence>
<gene>
    <name evidence="3" type="ORF">QLQ12_09700</name>
</gene>
<dbReference type="SUPFAM" id="SSF52266">
    <property type="entry name" value="SGNH hydrolase"/>
    <property type="match status" value="1"/>
</dbReference>
<dbReference type="CDD" id="cd01831">
    <property type="entry name" value="Endoglucanase_E_like"/>
    <property type="match status" value="1"/>
</dbReference>
<feature type="chain" id="PRO_5046941689" evidence="1">
    <location>
        <begin position="31"/>
        <end position="478"/>
    </location>
</feature>
<dbReference type="Pfam" id="PF17996">
    <property type="entry name" value="CE2_N"/>
    <property type="match status" value="1"/>
</dbReference>
<dbReference type="Pfam" id="PF00553">
    <property type="entry name" value="CBM_2"/>
    <property type="match status" value="1"/>
</dbReference>
<dbReference type="PANTHER" id="PTHR37834">
    <property type="entry name" value="GDSL-LIKE LIPASE/ACYLHYDROLASE DOMAIN PROTEIN (AFU_ORTHOLOGUE AFUA_2G00620)"/>
    <property type="match status" value="1"/>
</dbReference>
<evidence type="ECO:0000256" key="1">
    <source>
        <dbReference type="SAM" id="SignalP"/>
    </source>
</evidence>
<evidence type="ECO:0000313" key="3">
    <source>
        <dbReference type="EMBL" id="MDI6098873.1"/>
    </source>
</evidence>
<dbReference type="Proteomes" id="UP001241758">
    <property type="component" value="Unassembled WGS sequence"/>
</dbReference>
<dbReference type="InterPro" id="IPR008965">
    <property type="entry name" value="CBM2/CBM3_carb-bd_dom_sf"/>
</dbReference>
<name>A0ABT6WGL8_9ACTN</name>
<feature type="domain" description="CBM2" evidence="2">
    <location>
        <begin position="25"/>
        <end position="142"/>
    </location>
</feature>
<comment type="caution">
    <text evidence="3">The sequence shown here is derived from an EMBL/GenBank/DDBJ whole genome shotgun (WGS) entry which is preliminary data.</text>
</comment>
<dbReference type="PANTHER" id="PTHR37834:SF2">
    <property type="entry name" value="ESTERASE, SGNH HYDROLASE-TYPE"/>
    <property type="match status" value="1"/>
</dbReference>
<dbReference type="RefSeq" id="WP_282758768.1">
    <property type="nucleotide sequence ID" value="NZ_JASCTH010000005.1"/>
</dbReference>
<dbReference type="InterPro" id="IPR001919">
    <property type="entry name" value="CBD2"/>
</dbReference>
<dbReference type="SMART" id="SM00637">
    <property type="entry name" value="CBD_II"/>
    <property type="match status" value="1"/>
</dbReference>
<proteinExistence type="predicted"/>
<dbReference type="InterPro" id="IPR012291">
    <property type="entry name" value="CBM2_carb-bd_dom_sf"/>
</dbReference>
<dbReference type="EMBL" id="JASCTH010000005">
    <property type="protein sequence ID" value="MDI6098873.1"/>
    <property type="molecule type" value="Genomic_DNA"/>
</dbReference>
<dbReference type="PROSITE" id="PS51173">
    <property type="entry name" value="CBM2"/>
    <property type="match status" value="1"/>
</dbReference>